<dbReference type="EMBL" id="BDIP01007311">
    <property type="protein sequence ID" value="GIQ91201.1"/>
    <property type="molecule type" value="Genomic_DNA"/>
</dbReference>
<feature type="non-terminal residue" evidence="1">
    <location>
        <position position="1"/>
    </location>
</feature>
<reference evidence="1 2" key="1">
    <citation type="journal article" date="2018" name="PLoS ONE">
        <title>The draft genome of Kipferlia bialata reveals reductive genome evolution in fornicate parasites.</title>
        <authorList>
            <person name="Tanifuji G."/>
            <person name="Takabayashi S."/>
            <person name="Kume K."/>
            <person name="Takagi M."/>
            <person name="Nakayama T."/>
            <person name="Kamikawa R."/>
            <person name="Inagaki Y."/>
            <person name="Hashimoto T."/>
        </authorList>
    </citation>
    <scope>NUCLEOTIDE SEQUENCE [LARGE SCALE GENOMIC DNA]</scope>
    <source>
        <strain evidence="1">NY0173</strain>
    </source>
</reference>
<sequence length="45" mass="5307">LLLCIHTEQERARVRELVGPVADQENLHLIEQAYPKKKKVQKKKK</sequence>
<name>A0A9K3D955_9EUKA</name>
<keyword evidence="2" id="KW-1185">Reference proteome</keyword>
<evidence type="ECO:0000313" key="2">
    <source>
        <dbReference type="Proteomes" id="UP000265618"/>
    </source>
</evidence>
<gene>
    <name evidence="1" type="ORF">KIPB_014344</name>
</gene>
<dbReference type="AlphaFoldDB" id="A0A9K3D955"/>
<comment type="caution">
    <text evidence="1">The sequence shown here is derived from an EMBL/GenBank/DDBJ whole genome shotgun (WGS) entry which is preliminary data.</text>
</comment>
<dbReference type="Proteomes" id="UP000265618">
    <property type="component" value="Unassembled WGS sequence"/>
</dbReference>
<evidence type="ECO:0000313" key="1">
    <source>
        <dbReference type="EMBL" id="GIQ91201.1"/>
    </source>
</evidence>
<organism evidence="1 2">
    <name type="scientific">Kipferlia bialata</name>
    <dbReference type="NCBI Taxonomy" id="797122"/>
    <lineage>
        <taxon>Eukaryota</taxon>
        <taxon>Metamonada</taxon>
        <taxon>Carpediemonas-like organisms</taxon>
        <taxon>Kipferlia</taxon>
    </lineage>
</organism>
<accession>A0A9K3D955</accession>
<proteinExistence type="predicted"/>
<protein>
    <submittedName>
        <fullName evidence="1">Uncharacterized protein</fullName>
    </submittedName>
</protein>